<organism evidence="2 3">
    <name type="scientific">Sphingobium rhizovicinum</name>
    <dbReference type="NCBI Taxonomy" id="432308"/>
    <lineage>
        <taxon>Bacteria</taxon>
        <taxon>Pseudomonadati</taxon>
        <taxon>Pseudomonadota</taxon>
        <taxon>Alphaproteobacteria</taxon>
        <taxon>Sphingomonadales</taxon>
        <taxon>Sphingomonadaceae</taxon>
        <taxon>Sphingobium</taxon>
    </lineage>
</organism>
<sequence length="43" mass="4506">MSKIERAIAVPVRQIVHPLELAIGGAIALSGAALLIVRLIIAF</sequence>
<keyword evidence="1" id="KW-0812">Transmembrane</keyword>
<keyword evidence="1" id="KW-0472">Membrane</keyword>
<comment type="caution">
    <text evidence="2">The sequence shown here is derived from an EMBL/GenBank/DDBJ whole genome shotgun (WGS) entry which is preliminary data.</text>
</comment>
<accession>A0ABV7NIX0</accession>
<dbReference type="Proteomes" id="UP001595681">
    <property type="component" value="Unassembled WGS sequence"/>
</dbReference>
<gene>
    <name evidence="2" type="ORF">ACFOKF_17630</name>
</gene>
<proteinExistence type="predicted"/>
<name>A0ABV7NIX0_9SPHN</name>
<reference evidence="3" key="1">
    <citation type="journal article" date="2019" name="Int. J. Syst. Evol. Microbiol.">
        <title>The Global Catalogue of Microorganisms (GCM) 10K type strain sequencing project: providing services to taxonomists for standard genome sequencing and annotation.</title>
        <authorList>
            <consortium name="The Broad Institute Genomics Platform"/>
            <consortium name="The Broad Institute Genome Sequencing Center for Infectious Disease"/>
            <person name="Wu L."/>
            <person name="Ma J."/>
        </authorList>
    </citation>
    <scope>NUCLEOTIDE SEQUENCE [LARGE SCALE GENOMIC DNA]</scope>
    <source>
        <strain evidence="3">CCM 7491</strain>
    </source>
</reference>
<evidence type="ECO:0000313" key="3">
    <source>
        <dbReference type="Proteomes" id="UP001595681"/>
    </source>
</evidence>
<dbReference type="RefSeq" id="WP_380797311.1">
    <property type="nucleotide sequence ID" value="NZ_JBHRVU010000004.1"/>
</dbReference>
<dbReference type="EMBL" id="JBHRVU010000004">
    <property type="protein sequence ID" value="MFC3442996.1"/>
    <property type="molecule type" value="Genomic_DNA"/>
</dbReference>
<evidence type="ECO:0000256" key="1">
    <source>
        <dbReference type="SAM" id="Phobius"/>
    </source>
</evidence>
<evidence type="ECO:0000313" key="2">
    <source>
        <dbReference type="EMBL" id="MFC3442996.1"/>
    </source>
</evidence>
<keyword evidence="1" id="KW-1133">Transmembrane helix</keyword>
<protein>
    <submittedName>
        <fullName evidence="2">Uncharacterized protein</fullName>
    </submittedName>
</protein>
<keyword evidence="3" id="KW-1185">Reference proteome</keyword>
<feature type="transmembrane region" description="Helical" evidence="1">
    <location>
        <begin position="21"/>
        <end position="41"/>
    </location>
</feature>